<dbReference type="AlphaFoldDB" id="A0A3P7ET57"/>
<protein>
    <submittedName>
        <fullName evidence="1">Uncharacterized protein</fullName>
    </submittedName>
</protein>
<gene>
    <name evidence="1" type="ORF">WBA_LOCUS10768</name>
</gene>
<organism evidence="1 2">
    <name type="scientific">Wuchereria bancrofti</name>
    <dbReference type="NCBI Taxonomy" id="6293"/>
    <lineage>
        <taxon>Eukaryota</taxon>
        <taxon>Metazoa</taxon>
        <taxon>Ecdysozoa</taxon>
        <taxon>Nematoda</taxon>
        <taxon>Chromadorea</taxon>
        <taxon>Rhabditida</taxon>
        <taxon>Spirurina</taxon>
        <taxon>Spiruromorpha</taxon>
        <taxon>Filarioidea</taxon>
        <taxon>Onchocercidae</taxon>
        <taxon>Wuchereria</taxon>
    </lineage>
</organism>
<accession>A0A3P7ET57</accession>
<proteinExistence type="predicted"/>
<reference evidence="1 2" key="1">
    <citation type="submission" date="2018-11" db="EMBL/GenBank/DDBJ databases">
        <authorList>
            <consortium name="Pathogen Informatics"/>
        </authorList>
    </citation>
    <scope>NUCLEOTIDE SEQUENCE [LARGE SCALE GENOMIC DNA]</scope>
</reference>
<evidence type="ECO:0000313" key="2">
    <source>
        <dbReference type="Proteomes" id="UP000270924"/>
    </source>
</evidence>
<dbReference type="OrthoDB" id="10547398at2759"/>
<keyword evidence="2" id="KW-1185">Reference proteome</keyword>
<sequence length="133" mass="15764">MKKDILTGNTTDTTDFHLLYCPSNFLRFWNVKPYLLKKPSARIMTIQPNCLVALERRKGGGWEKRRPKKGWTGRINQLFSRFHIQTAEGMMRKDFEWIRLDLITYLISVGRESRDTLLHLRRKPSRTKPQQSS</sequence>
<evidence type="ECO:0000313" key="1">
    <source>
        <dbReference type="EMBL" id="VDM19724.1"/>
    </source>
</evidence>
<dbReference type="Proteomes" id="UP000270924">
    <property type="component" value="Unassembled WGS sequence"/>
</dbReference>
<dbReference type="EMBL" id="UYWW01012215">
    <property type="protein sequence ID" value="VDM19724.1"/>
    <property type="molecule type" value="Genomic_DNA"/>
</dbReference>
<dbReference type="InParanoid" id="A0A3P7ET57"/>
<name>A0A3P7ET57_WUCBA</name>